<evidence type="ECO:0000259" key="2">
    <source>
        <dbReference type="Pfam" id="PF13178"/>
    </source>
</evidence>
<dbReference type="Pfam" id="PF13178">
    <property type="entry name" value="DUF4005"/>
    <property type="match status" value="1"/>
</dbReference>
<gene>
    <name evidence="3" type="ORF">Cgig2_021731</name>
</gene>
<feature type="domain" description="DUF4005" evidence="2">
    <location>
        <begin position="108"/>
        <end position="153"/>
    </location>
</feature>
<dbReference type="EMBL" id="JAKOGI010000403">
    <property type="protein sequence ID" value="KAJ8435577.1"/>
    <property type="molecule type" value="Genomic_DNA"/>
</dbReference>
<dbReference type="OrthoDB" id="696085at2759"/>
<keyword evidence="4" id="KW-1185">Reference proteome</keyword>
<dbReference type="AlphaFoldDB" id="A0A9Q1K2Q7"/>
<name>A0A9Q1K2Q7_9CARY</name>
<feature type="region of interest" description="Disordered" evidence="1">
    <location>
        <begin position="103"/>
        <end position="125"/>
    </location>
</feature>
<reference evidence="3" key="1">
    <citation type="submission" date="2022-04" db="EMBL/GenBank/DDBJ databases">
        <title>Carnegiea gigantea Genome sequencing and assembly v2.</title>
        <authorList>
            <person name="Copetti D."/>
            <person name="Sanderson M.J."/>
            <person name="Burquez A."/>
            <person name="Wojciechowski M.F."/>
        </authorList>
    </citation>
    <scope>NUCLEOTIDE SEQUENCE</scope>
    <source>
        <strain evidence="3">SGP5-SGP5p</strain>
        <tissue evidence="3">Aerial part</tissue>
    </source>
</reference>
<sequence length="238" mass="26925">MQMLINKHRRLDGVLLPKENEVDITLKNKEVILRRQRSKANSGNHRISTDSEQVKVQGRLRNWLEQYVNDQVLSTKDHETVLKHLKLKNTECLNNLSLHRRSFHTHREHSSSENTSQSPGSPTATPAYMAATEAARAKARSTSTPRPRPVLMYHAYSDGDSPYKHKLIISPMSSTRSEMTSCDFSRVSNQSSCSNSQLKSPTLKGRPSPVRSNRDTKKDVSLDSENLGLSRESRQCMG</sequence>
<protein>
    <recommendedName>
        <fullName evidence="2">DUF4005 domain-containing protein</fullName>
    </recommendedName>
</protein>
<evidence type="ECO:0000313" key="3">
    <source>
        <dbReference type="EMBL" id="KAJ8435577.1"/>
    </source>
</evidence>
<dbReference type="InterPro" id="IPR025064">
    <property type="entry name" value="DUF4005"/>
</dbReference>
<feature type="compositionally biased region" description="Basic and acidic residues" evidence="1">
    <location>
        <begin position="212"/>
        <end position="221"/>
    </location>
</feature>
<feature type="compositionally biased region" description="Low complexity" evidence="1">
    <location>
        <begin position="185"/>
        <end position="200"/>
    </location>
</feature>
<feature type="region of interest" description="Disordered" evidence="1">
    <location>
        <begin position="181"/>
        <end position="238"/>
    </location>
</feature>
<evidence type="ECO:0000256" key="1">
    <source>
        <dbReference type="SAM" id="MobiDB-lite"/>
    </source>
</evidence>
<comment type="caution">
    <text evidence="3">The sequence shown here is derived from an EMBL/GenBank/DDBJ whole genome shotgun (WGS) entry which is preliminary data.</text>
</comment>
<evidence type="ECO:0000313" key="4">
    <source>
        <dbReference type="Proteomes" id="UP001153076"/>
    </source>
</evidence>
<dbReference type="Proteomes" id="UP001153076">
    <property type="component" value="Unassembled WGS sequence"/>
</dbReference>
<organism evidence="3 4">
    <name type="scientific">Carnegiea gigantea</name>
    <dbReference type="NCBI Taxonomy" id="171969"/>
    <lineage>
        <taxon>Eukaryota</taxon>
        <taxon>Viridiplantae</taxon>
        <taxon>Streptophyta</taxon>
        <taxon>Embryophyta</taxon>
        <taxon>Tracheophyta</taxon>
        <taxon>Spermatophyta</taxon>
        <taxon>Magnoliopsida</taxon>
        <taxon>eudicotyledons</taxon>
        <taxon>Gunneridae</taxon>
        <taxon>Pentapetalae</taxon>
        <taxon>Caryophyllales</taxon>
        <taxon>Cactineae</taxon>
        <taxon>Cactaceae</taxon>
        <taxon>Cactoideae</taxon>
        <taxon>Echinocereeae</taxon>
        <taxon>Carnegiea</taxon>
    </lineage>
</organism>
<proteinExistence type="predicted"/>
<accession>A0A9Q1K2Q7</accession>